<proteinExistence type="predicted"/>
<name>G8XTK4_SCMVC</name>
<dbReference type="GeneID" id="25026546"/>
<feature type="transmembrane region" description="Helical" evidence="2">
    <location>
        <begin position="328"/>
        <end position="356"/>
    </location>
</feature>
<dbReference type="RefSeq" id="YP_004936108.1">
    <property type="nucleotide sequence ID" value="NC_012783.2"/>
</dbReference>
<evidence type="ECO:0000256" key="2">
    <source>
        <dbReference type="SAM" id="Phobius"/>
    </source>
</evidence>
<keyword evidence="2" id="KW-0812">Transmembrane</keyword>
<evidence type="ECO:0000313" key="4">
    <source>
        <dbReference type="Proteomes" id="UP000116555"/>
    </source>
</evidence>
<keyword evidence="2" id="KW-0472">Membrane</keyword>
<sequence length="400" mass="43060">MHFRISYIVKDATLYIFIMILSGSAANTTSLSTSANGTSSSTLTVSTTSSIATALSTSVTPTTNSSLSSTIFTSSATDSSQSPTTIASTETTTNVSSTNSVTTNSSNVSVSISASSTTTTLTTTNATNTSLSNVSSSTVPLTTPATITSNNSKNTTNHNATNVNTTSAVVTVTPTNTTRNFTSTTRTSTTAMAGFILHLVNATVGETVTFKITNYTIHTHENTVWILMYNKSNKHTEHELCKSSSSHHIKHRWEDLCYNCNQSMLTLYNVTYNDSRRYVLRTESSSTHKPEAFDLTITAGNGTSYSNDTPAFCSLTSSTPPTSTNNQFIAVAVSSGAYAAWALALVLTVVAAMIFGQGRMRRPPYRRHREDDEQELIVRYHDSGRRRLTATGYDPVYDSP</sequence>
<gene>
    <name evidence="3" type="primary">RL11T</name>
</gene>
<dbReference type="Gene3D" id="2.60.40.10">
    <property type="entry name" value="Immunoglobulins"/>
    <property type="match status" value="1"/>
</dbReference>
<feature type="compositionally biased region" description="Low complexity" evidence="1">
    <location>
        <begin position="84"/>
        <end position="109"/>
    </location>
</feature>
<dbReference type="InterPro" id="IPR013783">
    <property type="entry name" value="Ig-like_fold"/>
</dbReference>
<organismHost>
    <name type="scientific">Macaca</name>
    <name type="common">macaques</name>
    <dbReference type="NCBI Taxonomy" id="9539"/>
</organismHost>
<reference evidence="3 4" key="1">
    <citation type="submission" date="2011-12" db="EMBL/GenBank/DDBJ databases">
        <title>Comparative genomics of primate cytomegaloviruses.</title>
        <authorList>
            <person name="Davison A.J."/>
            <person name="Holton M."/>
            <person name="Dolan A."/>
            <person name="Dargan D.J."/>
            <person name="Gatherer D."/>
            <person name="Hayward G.S."/>
        </authorList>
    </citation>
    <scope>NUCLEOTIDE SEQUENCE [LARGE SCALE GENOMIC DNA]</scope>
    <source>
        <strain evidence="3">2715</strain>
    </source>
</reference>
<feature type="region of interest" description="Disordered" evidence="1">
    <location>
        <begin position="73"/>
        <end position="109"/>
    </location>
</feature>
<evidence type="ECO:0000313" key="3">
    <source>
        <dbReference type="EMBL" id="AEV80496.1"/>
    </source>
</evidence>
<dbReference type="EMBL" id="FJ483968">
    <property type="protein sequence ID" value="AEV80496.1"/>
    <property type="molecule type" value="Genomic_DNA"/>
</dbReference>
<accession>G8XTK4</accession>
<keyword evidence="2" id="KW-1133">Transmembrane helix</keyword>
<dbReference type="OrthoDB" id="34167at10239"/>
<evidence type="ECO:0000256" key="1">
    <source>
        <dbReference type="SAM" id="MobiDB-lite"/>
    </source>
</evidence>
<organism evidence="3 4">
    <name type="scientific">Simian cytomegalovirus (strain Colburn)</name>
    <dbReference type="NCBI Taxonomy" id="50292"/>
    <lineage>
        <taxon>Viruses</taxon>
        <taxon>Duplodnaviria</taxon>
        <taxon>Heunggongvirae</taxon>
        <taxon>Peploviricota</taxon>
        <taxon>Herviviricetes</taxon>
        <taxon>Herpesvirales</taxon>
        <taxon>Orthoherpesviridae</taxon>
        <taxon>Betaherpesvirinae</taxon>
        <taxon>Cytomegalovirus</taxon>
        <taxon>Cytomegalovirus cercopithecinebeta5</taxon>
    </lineage>
</organism>
<dbReference type="KEGG" id="vg:25026546"/>
<dbReference type="Proteomes" id="UP000116555">
    <property type="component" value="Segment"/>
</dbReference>
<feature type="region of interest" description="Disordered" evidence="1">
    <location>
        <begin position="127"/>
        <end position="160"/>
    </location>
</feature>
<keyword evidence="4" id="KW-1185">Reference proteome</keyword>
<protein>
    <submittedName>
        <fullName evidence="3">Membrane protein RL11T</fullName>
    </submittedName>
</protein>